<dbReference type="InterPro" id="IPR005031">
    <property type="entry name" value="COQ10_START"/>
</dbReference>
<dbReference type="Pfam" id="PF03364">
    <property type="entry name" value="Polyketide_cyc"/>
    <property type="match status" value="1"/>
</dbReference>
<dbReference type="AlphaFoldDB" id="A0AAU8K5X0"/>
<feature type="domain" description="Coenzyme Q-binding protein COQ10 START" evidence="1">
    <location>
        <begin position="10"/>
        <end position="107"/>
    </location>
</feature>
<dbReference type="SUPFAM" id="SSF55961">
    <property type="entry name" value="Bet v1-like"/>
    <property type="match status" value="1"/>
</dbReference>
<dbReference type="InterPro" id="IPR023393">
    <property type="entry name" value="START-like_dom_sf"/>
</dbReference>
<reference evidence="2" key="1">
    <citation type="submission" date="2024-06" db="EMBL/GenBank/DDBJ databases">
        <title>The genome sequences of Kitasatospora sp. strain HUAS MG31.</title>
        <authorList>
            <person name="Mo P."/>
        </authorList>
    </citation>
    <scope>NUCLEOTIDE SEQUENCE</scope>
    <source>
        <strain evidence="2">HUAS MG31</strain>
    </source>
</reference>
<evidence type="ECO:0000259" key="1">
    <source>
        <dbReference type="Pfam" id="PF03364"/>
    </source>
</evidence>
<dbReference type="PANTHER" id="PTHR33824">
    <property type="entry name" value="POLYKETIDE CYCLASE/DEHYDRASE AND LIPID TRANSPORT SUPERFAMILY PROTEIN"/>
    <property type="match status" value="1"/>
</dbReference>
<sequence>MRTLEEQIDVDVPLRTAWEQLHRIDQYPRFVDGVLSASALGRNRAHLELEVAGTHHELDAEIVDRGQGKVMGWETLDGPRLKGTFALRPLDADHTQLQIRLEYDPDTLKSQLGGPKGFAQVSAIERTVREDLEHFKQLVEER</sequence>
<dbReference type="InterPro" id="IPR047137">
    <property type="entry name" value="ORF3"/>
</dbReference>
<dbReference type="KEGG" id="kcm:ABWK59_29415"/>
<dbReference type="Gene3D" id="3.30.530.20">
    <property type="match status" value="1"/>
</dbReference>
<protein>
    <submittedName>
        <fullName evidence="2">SRPBCC family protein</fullName>
    </submittedName>
</protein>
<dbReference type="EMBL" id="CP159872">
    <property type="protein sequence ID" value="XCM82739.1"/>
    <property type="molecule type" value="Genomic_DNA"/>
</dbReference>
<name>A0AAU8K5X0_9ACTN</name>
<dbReference type="CDD" id="cd07817">
    <property type="entry name" value="SRPBCC_8"/>
    <property type="match status" value="1"/>
</dbReference>
<proteinExistence type="predicted"/>
<dbReference type="RefSeq" id="WP_354643672.1">
    <property type="nucleotide sequence ID" value="NZ_CP159872.1"/>
</dbReference>
<dbReference type="PANTHER" id="PTHR33824:SF7">
    <property type="entry name" value="POLYKETIDE CYCLASE_DEHYDRASE AND LIPID TRANSPORT SUPERFAMILY PROTEIN"/>
    <property type="match status" value="1"/>
</dbReference>
<accession>A0AAU8K5X0</accession>
<evidence type="ECO:0000313" key="2">
    <source>
        <dbReference type="EMBL" id="XCM82739.1"/>
    </source>
</evidence>
<gene>
    <name evidence="2" type="ORF">ABWK59_29415</name>
</gene>
<organism evidence="2">
    <name type="scientific">Kitasatospora camelliae</name>
    <dbReference type="NCBI Taxonomy" id="3156397"/>
    <lineage>
        <taxon>Bacteria</taxon>
        <taxon>Bacillati</taxon>
        <taxon>Actinomycetota</taxon>
        <taxon>Actinomycetes</taxon>
        <taxon>Kitasatosporales</taxon>
        <taxon>Streptomycetaceae</taxon>
        <taxon>Kitasatospora</taxon>
    </lineage>
</organism>